<protein>
    <submittedName>
        <fullName evidence="2">Uncharacterized protein</fullName>
    </submittedName>
</protein>
<sequence length="301" mass="31882">MSGTSGRRDFAQFQAKLEKHIERLPDYAQRAQEKLQRYLPPEQGSGAGTRPRVVSQALPVLAEARSKWVAWNSPEARLARSKRRTTRALTLWIMGAVLCVLWVVIGFLGLAGDGGVVDALPGLFGTVVFTTLSVRSGLRLRQLNRTVLPVSAAPPSLPPARSVARAPMRKLAECEATLADLLRQLSEPSALGAAPVPEYSVADARSTAAEAATALRALALRIQTIERARDAAPAGERAALDSAIGTLRAQLDDGVENFAALVAAAGRAVAASSHGLADSRLFLTDATDRLAGLALALRELA</sequence>
<keyword evidence="1" id="KW-0812">Transmembrane</keyword>
<dbReference type="EMBL" id="JAANOU010000001">
    <property type="protein sequence ID" value="NIH81237.1"/>
    <property type="molecule type" value="Genomic_DNA"/>
</dbReference>
<keyword evidence="3" id="KW-1185">Reference proteome</keyword>
<proteinExistence type="predicted"/>
<name>A0ABX0SW96_9PSEU</name>
<dbReference type="RefSeq" id="WP_167116672.1">
    <property type="nucleotide sequence ID" value="NZ_JAANOU010000001.1"/>
</dbReference>
<gene>
    <name evidence="2" type="ORF">FHX46_003767</name>
</gene>
<evidence type="ECO:0000256" key="1">
    <source>
        <dbReference type="SAM" id="Phobius"/>
    </source>
</evidence>
<keyword evidence="1" id="KW-0472">Membrane</keyword>
<feature type="transmembrane region" description="Helical" evidence="1">
    <location>
        <begin position="116"/>
        <end position="134"/>
    </location>
</feature>
<dbReference type="NCBIfam" id="NF047839">
    <property type="entry name" value="PspM_Rv2743c"/>
    <property type="match status" value="1"/>
</dbReference>
<keyword evidence="1" id="KW-1133">Transmembrane helix</keyword>
<accession>A0ABX0SW96</accession>
<dbReference type="InterPro" id="IPR057952">
    <property type="entry name" value="Rv2743c-like"/>
</dbReference>
<feature type="transmembrane region" description="Helical" evidence="1">
    <location>
        <begin position="89"/>
        <end position="110"/>
    </location>
</feature>
<organism evidence="2 3">
    <name type="scientific">Amycolatopsis viridis</name>
    <dbReference type="NCBI Taxonomy" id="185678"/>
    <lineage>
        <taxon>Bacteria</taxon>
        <taxon>Bacillati</taxon>
        <taxon>Actinomycetota</taxon>
        <taxon>Actinomycetes</taxon>
        <taxon>Pseudonocardiales</taxon>
        <taxon>Pseudonocardiaceae</taxon>
        <taxon>Amycolatopsis</taxon>
    </lineage>
</organism>
<dbReference type="Pfam" id="PF25587">
    <property type="entry name" value="Rv2743c"/>
    <property type="match status" value="1"/>
</dbReference>
<comment type="caution">
    <text evidence="2">The sequence shown here is derived from an EMBL/GenBank/DDBJ whole genome shotgun (WGS) entry which is preliminary data.</text>
</comment>
<dbReference type="Proteomes" id="UP000754495">
    <property type="component" value="Unassembled WGS sequence"/>
</dbReference>
<evidence type="ECO:0000313" key="3">
    <source>
        <dbReference type="Proteomes" id="UP000754495"/>
    </source>
</evidence>
<reference evidence="2 3" key="1">
    <citation type="submission" date="2020-03" db="EMBL/GenBank/DDBJ databases">
        <title>Sequencing the genomes of 1000 actinobacteria strains.</title>
        <authorList>
            <person name="Klenk H.-P."/>
        </authorList>
    </citation>
    <scope>NUCLEOTIDE SEQUENCE [LARGE SCALE GENOMIC DNA]</scope>
    <source>
        <strain evidence="2 3">DSM 45668</strain>
    </source>
</reference>
<evidence type="ECO:0000313" key="2">
    <source>
        <dbReference type="EMBL" id="NIH81237.1"/>
    </source>
</evidence>